<evidence type="ECO:0000256" key="7">
    <source>
        <dbReference type="ARBA" id="ARBA00023125"/>
    </source>
</evidence>
<dbReference type="PANTHER" id="PTHR31576:SF2">
    <property type="entry name" value="TATA BOX-BINDING PROTEIN-ASSOCIATED FACTOR RNA POLYMERASE I SUBUNIT B"/>
    <property type="match status" value="1"/>
</dbReference>
<keyword evidence="7" id="KW-0238">DNA-binding</keyword>
<feature type="compositionally biased region" description="Gly residues" evidence="11">
    <location>
        <begin position="441"/>
        <end position="456"/>
    </location>
</feature>
<dbReference type="GO" id="GO:0042790">
    <property type="term" value="P:nucleolar large rRNA transcription by RNA polymerase I"/>
    <property type="evidence" value="ECO:0007669"/>
    <property type="project" value="TreeGrafter"/>
</dbReference>
<dbReference type="GO" id="GO:0008270">
    <property type="term" value="F:zinc ion binding"/>
    <property type="evidence" value="ECO:0007669"/>
    <property type="project" value="UniProtKB-KW"/>
</dbReference>
<dbReference type="InterPro" id="IPR033599">
    <property type="entry name" value="TAF1B/Rrn7"/>
</dbReference>
<feature type="region of interest" description="Disordered" evidence="11">
    <location>
        <begin position="440"/>
        <end position="491"/>
    </location>
</feature>
<feature type="domain" description="Rrn7/TAF1B C-terminal cyclin" evidence="12">
    <location>
        <begin position="263"/>
        <end position="403"/>
    </location>
</feature>
<keyword evidence="10" id="KW-0175">Coiled coil</keyword>
<evidence type="ECO:0000256" key="2">
    <source>
        <dbReference type="ARBA" id="ARBA00006899"/>
    </source>
</evidence>
<feature type="coiled-coil region" evidence="10">
    <location>
        <begin position="562"/>
        <end position="599"/>
    </location>
</feature>
<dbReference type="AlphaFoldDB" id="A0A2P6VP28"/>
<comment type="similarity">
    <text evidence="2">Belongs to the RRN7/TAF1B family.</text>
</comment>
<keyword evidence="5" id="KW-0862">Zinc</keyword>
<evidence type="ECO:0000256" key="9">
    <source>
        <dbReference type="ARBA" id="ARBA00023242"/>
    </source>
</evidence>
<protein>
    <submittedName>
        <fullName evidence="13">TATA box-binding -associated factor RNA polymerase I subunit B</fullName>
    </submittedName>
</protein>
<feature type="compositionally biased region" description="Basic and acidic residues" evidence="11">
    <location>
        <begin position="177"/>
        <end position="187"/>
    </location>
</feature>
<evidence type="ECO:0000256" key="3">
    <source>
        <dbReference type="ARBA" id="ARBA00022723"/>
    </source>
</evidence>
<feature type="region of interest" description="Disordered" evidence="11">
    <location>
        <begin position="142"/>
        <end position="187"/>
    </location>
</feature>
<evidence type="ECO:0000259" key="12">
    <source>
        <dbReference type="Pfam" id="PF20645"/>
    </source>
</evidence>
<evidence type="ECO:0000256" key="10">
    <source>
        <dbReference type="SAM" id="Coils"/>
    </source>
</evidence>
<comment type="subcellular location">
    <subcellularLocation>
        <location evidence="1">Nucleus</location>
        <location evidence="1">Nucleolus</location>
    </subcellularLocation>
</comment>
<proteinExistence type="inferred from homology"/>
<evidence type="ECO:0000256" key="6">
    <source>
        <dbReference type="ARBA" id="ARBA00023015"/>
    </source>
</evidence>
<keyword evidence="4" id="KW-0863">Zinc-finger</keyword>
<dbReference type="STRING" id="554055.A0A2P6VP28"/>
<dbReference type="Pfam" id="PF20645">
    <property type="entry name" value="Rrn7_cyclin_C"/>
    <property type="match status" value="1"/>
</dbReference>
<dbReference type="Proteomes" id="UP000239649">
    <property type="component" value="Unassembled WGS sequence"/>
</dbReference>
<dbReference type="EMBL" id="LHPF02000002">
    <property type="protein sequence ID" value="PSC75815.1"/>
    <property type="molecule type" value="Genomic_DNA"/>
</dbReference>
<evidence type="ECO:0000256" key="4">
    <source>
        <dbReference type="ARBA" id="ARBA00022771"/>
    </source>
</evidence>
<accession>A0A2P6VP28</accession>
<name>A0A2P6VP28_9CHLO</name>
<feature type="compositionally biased region" description="Low complexity" evidence="11">
    <location>
        <begin position="457"/>
        <end position="491"/>
    </location>
</feature>
<reference evidence="13 14" key="1">
    <citation type="journal article" date="2018" name="Plant J.">
        <title>Genome sequences of Chlorella sorokiniana UTEX 1602 and Micractinium conductrix SAG 241.80: implications to maltose excretion by a green alga.</title>
        <authorList>
            <person name="Arriola M.B."/>
            <person name="Velmurugan N."/>
            <person name="Zhang Y."/>
            <person name="Plunkett M.H."/>
            <person name="Hondzo H."/>
            <person name="Barney B.M."/>
        </authorList>
    </citation>
    <scope>NUCLEOTIDE SEQUENCE [LARGE SCALE GENOMIC DNA]</scope>
    <source>
        <strain evidence="13 14">SAG 241.80</strain>
    </source>
</reference>
<keyword evidence="14" id="KW-1185">Reference proteome</keyword>
<evidence type="ECO:0000256" key="8">
    <source>
        <dbReference type="ARBA" id="ARBA00023163"/>
    </source>
</evidence>
<dbReference type="InterPro" id="IPR048538">
    <property type="entry name" value="Rrn7_cyclin_C"/>
</dbReference>
<dbReference type="PANTHER" id="PTHR31576">
    <property type="entry name" value="TATA BOX-BINDING PROTEIN-ASSOCIATED FACTOR RNA POLYMERASE I SUBUNIT B"/>
    <property type="match status" value="1"/>
</dbReference>
<keyword evidence="3" id="KW-0479">Metal-binding</keyword>
<dbReference type="OrthoDB" id="514203at2759"/>
<evidence type="ECO:0000313" key="14">
    <source>
        <dbReference type="Proteomes" id="UP000239649"/>
    </source>
</evidence>
<dbReference type="GO" id="GO:0001164">
    <property type="term" value="F:RNA polymerase I core promoter sequence-specific DNA binding"/>
    <property type="evidence" value="ECO:0007669"/>
    <property type="project" value="InterPro"/>
</dbReference>
<comment type="caution">
    <text evidence="13">The sequence shown here is derived from an EMBL/GenBank/DDBJ whole genome shotgun (WGS) entry which is preliminary data.</text>
</comment>
<evidence type="ECO:0000256" key="5">
    <source>
        <dbReference type="ARBA" id="ARBA00022833"/>
    </source>
</evidence>
<dbReference type="GO" id="GO:0070860">
    <property type="term" value="C:RNA polymerase I core factor complex"/>
    <property type="evidence" value="ECO:0007669"/>
    <property type="project" value="InterPro"/>
</dbReference>
<organism evidence="13 14">
    <name type="scientific">Micractinium conductrix</name>
    <dbReference type="NCBI Taxonomy" id="554055"/>
    <lineage>
        <taxon>Eukaryota</taxon>
        <taxon>Viridiplantae</taxon>
        <taxon>Chlorophyta</taxon>
        <taxon>core chlorophytes</taxon>
        <taxon>Trebouxiophyceae</taxon>
        <taxon>Chlorellales</taxon>
        <taxon>Chlorellaceae</taxon>
        <taxon>Chlorella clade</taxon>
        <taxon>Micractinium</taxon>
    </lineage>
</organism>
<evidence type="ECO:0000256" key="1">
    <source>
        <dbReference type="ARBA" id="ARBA00004604"/>
    </source>
</evidence>
<sequence length="616" mass="65251">MAAEAGELCSQCWAGTLQLHEGMLVCDVCGSIHQGFAEEAQEYQTGISDARFFKKSEGMRGVGKAGAAAVEPPPPPPVREAVRAYVAALQALLQAQAATLVGSCGMHPGLSPVLRELWLAHLAATQLLEPTSLDRLQALAEAGGEPYGGGSSEDEEDPTAAARPRSGRGSGRAPRQMGHDRRSVRLEKDIGPKLRPQHTLALVLVACWQQGEAASPLDACRWTIDGHLPYLGFPAQQAAGLRQFGSVLSSRLFTPTGVPTPRYLLELAQQLAQQLGLACPPLSPALWVERYLAELELPAALLPLALQLHSVYQPAPLPPTAAWRAHRHPWARFMASLLLAVKLCYGLDGRGQVLPPGLAPAPDWQAWAQRQLARLGTLSAFPLTLAEAAQLDQPRLRCYLQYLQRGLFAAFAPPPDLEGVHQLLQRLALLNEEEERAEAGAGAGAAGWPAGDGGAAAAGTAGAGQQAAAGKQQQQQQEQGDAAAGTAEQAPGGAPAAGYLLYGTVRRRAGGAQRALFHPDYAMVLTACAPLVWLQPEALHSLLASEERSVAAAECELSFLYNAQEQARLARLREEAAWLARQREEAAAARREARRRQQEAAAAAAAAAAAGEGEGT</sequence>
<gene>
    <name evidence="13" type="ORF">C2E20_1405</name>
</gene>
<evidence type="ECO:0000256" key="11">
    <source>
        <dbReference type="SAM" id="MobiDB-lite"/>
    </source>
</evidence>
<keyword evidence="9" id="KW-0539">Nucleus</keyword>
<evidence type="ECO:0000313" key="13">
    <source>
        <dbReference type="EMBL" id="PSC75815.1"/>
    </source>
</evidence>
<keyword evidence="8" id="KW-0804">Transcription</keyword>
<keyword evidence="6" id="KW-0805">Transcription regulation</keyword>